<evidence type="ECO:0000313" key="3">
    <source>
        <dbReference type="Proteomes" id="UP001189429"/>
    </source>
</evidence>
<evidence type="ECO:0000313" key="2">
    <source>
        <dbReference type="EMBL" id="CAK0790048.1"/>
    </source>
</evidence>
<reference evidence="2" key="1">
    <citation type="submission" date="2023-10" db="EMBL/GenBank/DDBJ databases">
        <authorList>
            <person name="Chen Y."/>
            <person name="Shah S."/>
            <person name="Dougan E. K."/>
            <person name="Thang M."/>
            <person name="Chan C."/>
        </authorList>
    </citation>
    <scope>NUCLEOTIDE SEQUENCE [LARGE SCALE GENOMIC DNA]</scope>
</reference>
<evidence type="ECO:0000256" key="1">
    <source>
        <dbReference type="SAM" id="MobiDB-lite"/>
    </source>
</evidence>
<feature type="compositionally biased region" description="Basic residues" evidence="1">
    <location>
        <begin position="447"/>
        <end position="456"/>
    </location>
</feature>
<dbReference type="Proteomes" id="UP001189429">
    <property type="component" value="Unassembled WGS sequence"/>
</dbReference>
<sequence>MRPTGVRWRVPQFGVQLMQLGVPVPCWLEGSRAPALHVGVEGVAQRGPPRLPFAMAGAWPWTGGAAQPPAPASAPLPLMLLLALARADQRRLPAPAQLPSWAADSEGYEVQAPPAVAAAEVGESRLRERDQLYGHVVKVSQSKLRRLRAKRIRYRLWSTARGPDLSCLVRAGICAPRYYRNFCSDDSEEEEWVEHTCGTQTDMDAVELAGNSLCSQCSDCGTQTDPCVHIACGTQTDRCVLFVGEEEKEECHRVHVDRGDASLRMNRYCFKRVGAIESSKLRTSELHATNGSSVESTAVWSSVDAVGSSSAVGSSTGRSAVGSSTVRSSADAVVDAVGSSTAGSSAVGSTAVWSSADAVGSSMNGSSADRPSLTRSECQAARDWALVCVDVSALWRELHRLPRQELQIRIEALNAYRLQMGIESSEEDDSRQGRPQSSTSRSALTRSGKKHRKRHR</sequence>
<comment type="caution">
    <text evidence="2">The sequence shown here is derived from an EMBL/GenBank/DDBJ whole genome shotgun (WGS) entry which is preliminary data.</text>
</comment>
<feature type="region of interest" description="Disordered" evidence="1">
    <location>
        <begin position="423"/>
        <end position="456"/>
    </location>
</feature>
<protein>
    <submittedName>
        <fullName evidence="2">Uncharacterized protein</fullName>
    </submittedName>
</protein>
<feature type="compositionally biased region" description="Polar residues" evidence="1">
    <location>
        <begin position="433"/>
        <end position="445"/>
    </location>
</feature>
<keyword evidence="3" id="KW-1185">Reference proteome</keyword>
<proteinExistence type="predicted"/>
<name>A0ABN9PFL5_9DINO</name>
<gene>
    <name evidence="2" type="ORF">PCOR1329_LOCUS1421</name>
</gene>
<dbReference type="EMBL" id="CAUYUJ010000345">
    <property type="protein sequence ID" value="CAK0790048.1"/>
    <property type="molecule type" value="Genomic_DNA"/>
</dbReference>
<accession>A0ABN9PFL5</accession>
<organism evidence="2 3">
    <name type="scientific">Prorocentrum cordatum</name>
    <dbReference type="NCBI Taxonomy" id="2364126"/>
    <lineage>
        <taxon>Eukaryota</taxon>
        <taxon>Sar</taxon>
        <taxon>Alveolata</taxon>
        <taxon>Dinophyceae</taxon>
        <taxon>Prorocentrales</taxon>
        <taxon>Prorocentraceae</taxon>
        <taxon>Prorocentrum</taxon>
    </lineage>
</organism>